<feature type="region of interest" description="Disordered" evidence="1">
    <location>
        <begin position="49"/>
        <end position="88"/>
    </location>
</feature>
<sequence>MSNVVYKGKGQVPLYRIYRHSITPWGPQEGWGRQHFSLGTAAPIPEVVLGRRLGSQEHPPPAPVSAPASASFPFPVPPSPPTPYKEPQELRLRRGSCPLGHVPHVWEKKYTPLNTEHMGEGRETMGAGEAGTPTGGWAEPPASPEGGTASRCS</sequence>
<evidence type="ECO:0000313" key="2">
    <source>
        <dbReference type="EMBL" id="KAF6344889.1"/>
    </source>
</evidence>
<accession>A0A7J7X5C4</accession>
<gene>
    <name evidence="2" type="ORF">mRhiFer1_010265</name>
</gene>
<name>A0A7J7X5C4_RHIFE</name>
<dbReference type="EMBL" id="JACAGC010000009">
    <property type="protein sequence ID" value="KAF6344889.1"/>
    <property type="molecule type" value="Genomic_DNA"/>
</dbReference>
<feature type="compositionally biased region" description="Pro residues" evidence="1">
    <location>
        <begin position="74"/>
        <end position="84"/>
    </location>
</feature>
<organism evidence="2 3">
    <name type="scientific">Rhinolophus ferrumequinum</name>
    <name type="common">Greater horseshoe bat</name>
    <dbReference type="NCBI Taxonomy" id="59479"/>
    <lineage>
        <taxon>Eukaryota</taxon>
        <taxon>Metazoa</taxon>
        <taxon>Chordata</taxon>
        <taxon>Craniata</taxon>
        <taxon>Vertebrata</taxon>
        <taxon>Euteleostomi</taxon>
        <taxon>Mammalia</taxon>
        <taxon>Eutheria</taxon>
        <taxon>Laurasiatheria</taxon>
        <taxon>Chiroptera</taxon>
        <taxon>Yinpterochiroptera</taxon>
        <taxon>Rhinolophoidea</taxon>
        <taxon>Rhinolophidae</taxon>
        <taxon>Rhinolophinae</taxon>
        <taxon>Rhinolophus</taxon>
    </lineage>
</organism>
<dbReference type="Proteomes" id="UP000585614">
    <property type="component" value="Unassembled WGS sequence"/>
</dbReference>
<protein>
    <submittedName>
        <fullName evidence="2">Uncharacterized protein</fullName>
    </submittedName>
</protein>
<evidence type="ECO:0000256" key="1">
    <source>
        <dbReference type="SAM" id="MobiDB-lite"/>
    </source>
</evidence>
<feature type="region of interest" description="Disordered" evidence="1">
    <location>
        <begin position="115"/>
        <end position="153"/>
    </location>
</feature>
<proteinExistence type="predicted"/>
<comment type="caution">
    <text evidence="2">The sequence shown here is derived from an EMBL/GenBank/DDBJ whole genome shotgun (WGS) entry which is preliminary data.</text>
</comment>
<evidence type="ECO:0000313" key="3">
    <source>
        <dbReference type="Proteomes" id="UP000585614"/>
    </source>
</evidence>
<reference evidence="2 3" key="1">
    <citation type="journal article" date="2020" name="Nature">
        <title>Six reference-quality genomes reveal evolution of bat adaptations.</title>
        <authorList>
            <person name="Jebb D."/>
            <person name="Huang Z."/>
            <person name="Pippel M."/>
            <person name="Hughes G.M."/>
            <person name="Lavrichenko K."/>
            <person name="Devanna P."/>
            <person name="Winkler S."/>
            <person name="Jermiin L.S."/>
            <person name="Skirmuntt E.C."/>
            <person name="Katzourakis A."/>
            <person name="Burkitt-Gray L."/>
            <person name="Ray D.A."/>
            <person name="Sullivan K.A.M."/>
            <person name="Roscito J.G."/>
            <person name="Kirilenko B.M."/>
            <person name="Davalos L.M."/>
            <person name="Corthals A.P."/>
            <person name="Power M.L."/>
            <person name="Jones G."/>
            <person name="Ransome R.D."/>
            <person name="Dechmann D.K.N."/>
            <person name="Locatelli A.G."/>
            <person name="Puechmaille S.J."/>
            <person name="Fedrigo O."/>
            <person name="Jarvis E.D."/>
            <person name="Hiller M."/>
            <person name="Vernes S.C."/>
            <person name="Myers E.W."/>
            <person name="Teeling E.C."/>
        </authorList>
    </citation>
    <scope>NUCLEOTIDE SEQUENCE [LARGE SCALE GENOMIC DNA]</scope>
    <source>
        <strain evidence="2">MRhiFer1</strain>
        <tissue evidence="2">Lung</tissue>
    </source>
</reference>
<dbReference type="AlphaFoldDB" id="A0A7J7X5C4"/>